<organism evidence="1 2">
    <name type="scientific">Rubellicoccus peritrichatus</name>
    <dbReference type="NCBI Taxonomy" id="3080537"/>
    <lineage>
        <taxon>Bacteria</taxon>
        <taxon>Pseudomonadati</taxon>
        <taxon>Verrucomicrobiota</taxon>
        <taxon>Opitutia</taxon>
        <taxon>Puniceicoccales</taxon>
        <taxon>Cerasicoccaceae</taxon>
        <taxon>Rubellicoccus</taxon>
    </lineage>
</organism>
<dbReference type="Proteomes" id="UP001304300">
    <property type="component" value="Chromosome"/>
</dbReference>
<dbReference type="Gene3D" id="1.50.10.100">
    <property type="entry name" value="Chondroitin AC/alginate lyase"/>
    <property type="match status" value="1"/>
</dbReference>
<dbReference type="KEGG" id="puo:RZN69_20105"/>
<proteinExistence type="predicted"/>
<evidence type="ECO:0000313" key="1">
    <source>
        <dbReference type="EMBL" id="WOO40932.1"/>
    </source>
</evidence>
<evidence type="ECO:0000313" key="2">
    <source>
        <dbReference type="Proteomes" id="UP001304300"/>
    </source>
</evidence>
<reference evidence="1 2" key="1">
    <citation type="submission" date="2023-10" db="EMBL/GenBank/DDBJ databases">
        <title>Rubellicoccus peritrichatus gen. nov., sp. nov., isolated from an algae of coral reef tank.</title>
        <authorList>
            <person name="Luo J."/>
        </authorList>
    </citation>
    <scope>NUCLEOTIDE SEQUENCE [LARGE SCALE GENOMIC DNA]</scope>
    <source>
        <strain evidence="1 2">CR14</strain>
    </source>
</reference>
<sequence length="1329" mass="143648">MFINIPRINISIATSLVLILLTLNNLNAAIWDSGGSNDLWSTAQNWSGDTIPDLANSAWLNTAGDFAQIDANTTAEAFQLIVARHSGATGITLEMTGGTLTTGNVLFVGQYAGSNGTLLMSGGTINAGTELAIAVTGAGSLVMTGGTINVATSFKIGRYSNATAVGQVTLHGGSINCLSFGMNTYSSLDFANGGVLIIDGNESSNVNSHVAAGRITAAGGSGTVDVDYNVTNAGKTTVTTTATVSSTVSNPVPANGAQEISILSDLSWSAGSGASFDVYIGTTFSAVQNATVSSPEYLGTSNGPSADLSNLDRDSVYYWRVDELDGSNQVISTGPVWSFTTKAFDINDLGTMTVNYDFTDVRTITPAPASGVHPRIFFNQSDVADIKSRLQNTNSGQEVSAQIDAYMTLMELGYDGGCSTGKYCRSAPYALDSQGRARISNPGLFNIKSTYDDLVSGASDPLAGTDATRRILLCGMMAIRAFDALIDDNTTVLAEVGTAIANCAPELDVYGNDFQCYVHLAYAYDMAYNQMTSAQRSTVVQELADHLEGYIHYGTYEEAYASTSNWTTLNSFYPLTYMAIEGESPQLDAIAYEGAVRATYNFLTYGWYPTGAGYEGLGKNYVFATSLIAFAKRGQSYLGHPHLRAYAEKFLPALIQPFGYAFSGYDSLAGSGRKPDPINALFWKPNAQDVIGLKWAFPNSPEVDFVWRNYIGDDYDYRPLEPRGYDNPLLVAAIFCSDIADTSNWDSSIVPLTYFAGDRGLMHTRSDTTENAMSLEFHCRQDFGGHTNADRLNFNLSALGRVWGCYRTEVNGGPTGNPHEMKYHSCILIDDKGVQVNSKDGVKARQPGSVIDFSDQSDITSVTGDATYAYTWEYNWNANVMGAPDSNLNNGWTMVEETLNDFRYTPGTEPFHDIRFYDYASWHTFPFVERMVKRPWLPMSYIYRKASLVRGVSPYALIIDDVALSDGQSHNYKWQMQIPDDLEIDYTDVNFVNSDYRNDIVLKEPTAAGNRRLLVRVLQNDGYTGTSGYILNRIEPRNEVDNWPALVVEANTASTPNFKVLIYAFNVGDSLPVTSWNGNQLTVQIGSQTDTYNMSVTNGRTDFTFVRGPQVPATTLVWNDDASDSLWSSGDNWNQDFAPRIIDDAWVNTTGDYVNVSNGVDALAKDFILARHDGKTGISMDVSGGTVTTSNVFFIGQYGTAHGTLNLSAGTVTAGSEMAVAVSGKGTMSMTGGTVNVATNFKIGRYNIASAIGHLDLHGGTISCNYFSINDYSDMDITTGTLIINGNRVSSINTLINNNRITAYGGSGTVQVDYNNLNPGKTTVTATSN</sequence>
<name>A0AAQ3L952_9BACT</name>
<dbReference type="Gene3D" id="2.70.98.70">
    <property type="match status" value="1"/>
</dbReference>
<accession>A0AAQ3L952</accession>
<gene>
    <name evidence="1" type="ORF">RZN69_20105</name>
</gene>
<protein>
    <submittedName>
        <fullName evidence="1">Uncharacterized protein</fullName>
    </submittedName>
</protein>
<dbReference type="EMBL" id="CP136920">
    <property type="protein sequence ID" value="WOO40932.1"/>
    <property type="molecule type" value="Genomic_DNA"/>
</dbReference>
<dbReference type="InterPro" id="IPR008929">
    <property type="entry name" value="Chondroitin_lyas"/>
</dbReference>
<dbReference type="RefSeq" id="WP_317833191.1">
    <property type="nucleotide sequence ID" value="NZ_CP136920.1"/>
</dbReference>
<keyword evidence="2" id="KW-1185">Reference proteome</keyword>